<protein>
    <submittedName>
        <fullName evidence="2">Uncharacterized protein</fullName>
    </submittedName>
</protein>
<accession>A0A5C2RPU0</accession>
<feature type="transmembrane region" description="Helical" evidence="1">
    <location>
        <begin position="238"/>
        <end position="260"/>
    </location>
</feature>
<organism evidence="2 3">
    <name type="scientific">Lentinus tigrinus ALCF2SS1-6</name>
    <dbReference type="NCBI Taxonomy" id="1328759"/>
    <lineage>
        <taxon>Eukaryota</taxon>
        <taxon>Fungi</taxon>
        <taxon>Dikarya</taxon>
        <taxon>Basidiomycota</taxon>
        <taxon>Agaricomycotina</taxon>
        <taxon>Agaricomycetes</taxon>
        <taxon>Polyporales</taxon>
        <taxon>Polyporaceae</taxon>
        <taxon>Lentinus</taxon>
    </lineage>
</organism>
<dbReference type="STRING" id="1328759.A0A5C2RPU0"/>
<keyword evidence="1" id="KW-0472">Membrane</keyword>
<feature type="transmembrane region" description="Helical" evidence="1">
    <location>
        <begin position="45"/>
        <end position="70"/>
    </location>
</feature>
<keyword evidence="3" id="KW-1185">Reference proteome</keyword>
<name>A0A5C2RPU0_9APHY</name>
<proteinExistence type="predicted"/>
<reference evidence="2" key="1">
    <citation type="journal article" date="2018" name="Genome Biol. Evol.">
        <title>Genomics and development of Lentinus tigrinus, a white-rot wood-decaying mushroom with dimorphic fruiting bodies.</title>
        <authorList>
            <person name="Wu B."/>
            <person name="Xu Z."/>
            <person name="Knudson A."/>
            <person name="Carlson A."/>
            <person name="Chen N."/>
            <person name="Kovaka S."/>
            <person name="LaButti K."/>
            <person name="Lipzen A."/>
            <person name="Pennachio C."/>
            <person name="Riley R."/>
            <person name="Schakwitz W."/>
            <person name="Umezawa K."/>
            <person name="Ohm R.A."/>
            <person name="Grigoriev I.V."/>
            <person name="Nagy L.G."/>
            <person name="Gibbons J."/>
            <person name="Hibbett D."/>
        </authorList>
    </citation>
    <scope>NUCLEOTIDE SEQUENCE [LARGE SCALE GENOMIC DNA]</scope>
    <source>
        <strain evidence="2">ALCF2SS1-6</strain>
    </source>
</reference>
<evidence type="ECO:0000256" key="1">
    <source>
        <dbReference type="SAM" id="Phobius"/>
    </source>
</evidence>
<dbReference type="Proteomes" id="UP000313359">
    <property type="component" value="Unassembled WGS sequence"/>
</dbReference>
<feature type="transmembrane region" description="Helical" evidence="1">
    <location>
        <begin position="167"/>
        <end position="190"/>
    </location>
</feature>
<feature type="transmembrane region" description="Helical" evidence="1">
    <location>
        <begin position="12"/>
        <end position="33"/>
    </location>
</feature>
<keyword evidence="1" id="KW-0812">Transmembrane</keyword>
<feature type="transmembrane region" description="Helical" evidence="1">
    <location>
        <begin position="100"/>
        <end position="118"/>
    </location>
</feature>
<evidence type="ECO:0000313" key="3">
    <source>
        <dbReference type="Proteomes" id="UP000313359"/>
    </source>
</evidence>
<dbReference type="AlphaFoldDB" id="A0A5C2RPU0"/>
<keyword evidence="1" id="KW-1133">Transmembrane helix</keyword>
<feature type="transmembrane region" description="Helical" evidence="1">
    <location>
        <begin position="211"/>
        <end position="232"/>
    </location>
</feature>
<gene>
    <name evidence="2" type="ORF">L227DRAFT_658413</name>
</gene>
<dbReference type="OrthoDB" id="2753342at2759"/>
<sequence>MSDISYPNARLIGLWLQLFATGAYFVYLSQCVGVMRRKLREGMSLWLPLVCAVMFVLTMLVDIFNMVLAYDAFSTRPGQETNPWDTYTDVGNTFSELKNAVTVALAIISDLIIVYRTFVVWGSRIHIVLVPIGLLLGDIALGIWSAWTLAQTHTGHNPIAAAVSIRVRYFFVVTFSLNVLCAGLICWKIWSVHAEVPAYVSSVGRSPTTRAFEVIIETAALYCTHLLVLIVSDSAGSNVFFVFLDPLPPVTALVFTMIIVRTRTSSRLHATMTPSTWMNFWHGESGTSDSPPRTRAADVLTGIDEVPCTVVDLESADGRLKSRGDAEER</sequence>
<dbReference type="EMBL" id="ML122328">
    <property type="protein sequence ID" value="RPD53170.1"/>
    <property type="molecule type" value="Genomic_DNA"/>
</dbReference>
<evidence type="ECO:0000313" key="2">
    <source>
        <dbReference type="EMBL" id="RPD53170.1"/>
    </source>
</evidence>
<feature type="transmembrane region" description="Helical" evidence="1">
    <location>
        <begin position="125"/>
        <end position="147"/>
    </location>
</feature>